<organism evidence="25 26">
    <name type="scientific">Photobacterium profundum 3TCK</name>
    <dbReference type="NCBI Taxonomy" id="314280"/>
    <lineage>
        <taxon>Bacteria</taxon>
        <taxon>Pseudomonadati</taxon>
        <taxon>Pseudomonadota</taxon>
        <taxon>Gammaproteobacteria</taxon>
        <taxon>Vibrionales</taxon>
        <taxon>Vibrionaceae</taxon>
        <taxon>Photobacterium</taxon>
    </lineage>
</organism>
<comment type="function">
    <text evidence="24">Catalyzes the ATP-dependent phosphorylation of sn-l,2-diacylglycerol (DAG) to phosphatidic acid. Involved in the recycling of diacylglycerol produced as a by-product during membrane-derived oligosaccharide (MDO) biosynthesis.</text>
</comment>
<evidence type="ECO:0000256" key="23">
    <source>
        <dbReference type="PIRSR" id="PIRSR600829-4"/>
    </source>
</evidence>
<feature type="binding site" evidence="23">
    <location>
        <position position="77"/>
    </location>
    <ligand>
        <name>a divalent metal cation</name>
        <dbReference type="ChEBI" id="CHEBI:60240"/>
    </ligand>
</feature>
<feature type="binding site" evidence="22">
    <location>
        <position position="17"/>
    </location>
    <ligand>
        <name>ATP</name>
        <dbReference type="ChEBI" id="CHEBI:30616"/>
    </ligand>
</feature>
<feature type="binding site" evidence="21">
    <location>
        <position position="10"/>
    </location>
    <ligand>
        <name>substrate</name>
    </ligand>
</feature>
<evidence type="ECO:0000256" key="21">
    <source>
        <dbReference type="PIRSR" id="PIRSR600829-2"/>
    </source>
</evidence>
<keyword evidence="19 24" id="KW-1208">Phospholipid metabolism</keyword>
<keyword evidence="10 23" id="KW-0479">Metal-binding</keyword>
<feature type="binding site" evidence="21">
    <location>
        <position position="99"/>
    </location>
    <ligand>
        <name>substrate</name>
    </ligand>
</feature>
<evidence type="ECO:0000256" key="10">
    <source>
        <dbReference type="ARBA" id="ARBA00022723"/>
    </source>
</evidence>
<dbReference type="PANTHER" id="PTHR34299">
    <property type="entry name" value="DIACYLGLYCEROL KINASE"/>
    <property type="match status" value="1"/>
</dbReference>
<dbReference type="EC" id="2.7.1.107" evidence="3 24"/>
<dbReference type="GO" id="GO:0006654">
    <property type="term" value="P:phosphatidic acid biosynthetic process"/>
    <property type="evidence" value="ECO:0007669"/>
    <property type="project" value="InterPro"/>
</dbReference>
<evidence type="ECO:0000256" key="11">
    <source>
        <dbReference type="ARBA" id="ARBA00022741"/>
    </source>
</evidence>
<dbReference type="CDD" id="cd14264">
    <property type="entry name" value="DAGK_IM"/>
    <property type="match status" value="1"/>
</dbReference>
<feature type="transmembrane region" description="Helical" evidence="24">
    <location>
        <begin position="58"/>
        <end position="76"/>
    </location>
</feature>
<dbReference type="EMBL" id="AAPH01000049">
    <property type="protein sequence ID" value="EAS40723.1"/>
    <property type="molecule type" value="Genomic_DNA"/>
</dbReference>
<evidence type="ECO:0000256" key="6">
    <source>
        <dbReference type="ARBA" id="ARBA00022516"/>
    </source>
</evidence>
<evidence type="ECO:0000313" key="25">
    <source>
        <dbReference type="EMBL" id="EAS40723.1"/>
    </source>
</evidence>
<keyword evidence="6" id="KW-0444">Lipid biosynthesis</keyword>
<dbReference type="InterPro" id="IPR036945">
    <property type="entry name" value="DAGK_sf"/>
</dbReference>
<feature type="transmembrane region" description="Helical" evidence="24">
    <location>
        <begin position="36"/>
        <end position="52"/>
    </location>
</feature>
<comment type="similarity">
    <text evidence="2 24">Belongs to the bacterial diacylglycerol kinase family.</text>
</comment>
<dbReference type="GO" id="GO:0005524">
    <property type="term" value="F:ATP binding"/>
    <property type="evidence" value="ECO:0007669"/>
    <property type="project" value="UniProtKB-KW"/>
</dbReference>
<feature type="binding site" evidence="22">
    <location>
        <position position="29"/>
    </location>
    <ligand>
        <name>ATP</name>
        <dbReference type="ChEBI" id="CHEBI:30616"/>
    </ligand>
</feature>
<dbReference type="Gene3D" id="1.10.287.3610">
    <property type="match status" value="1"/>
</dbReference>
<sequence>MKPGKTGIARIFYATGYSIKGLQAAWINEAAFRQEVVLAILLTVTTFFLSVTELERVVLVGCLVLVLLTELLNSAIEAVVDRIGEEWNELSGRAKDIGSAAVFVALSFSALTWAIILL</sequence>
<evidence type="ECO:0000256" key="2">
    <source>
        <dbReference type="ARBA" id="ARBA00005967"/>
    </source>
</evidence>
<evidence type="ECO:0000256" key="24">
    <source>
        <dbReference type="RuleBase" id="RU363065"/>
    </source>
</evidence>
<keyword evidence="15 24" id="KW-1133">Transmembrane helix</keyword>
<keyword evidence="16 24" id="KW-0443">Lipid metabolism</keyword>
<keyword evidence="11 22" id="KW-0547">Nucleotide-binding</keyword>
<evidence type="ECO:0000256" key="12">
    <source>
        <dbReference type="ARBA" id="ARBA00022777"/>
    </source>
</evidence>
<feature type="binding site" evidence="22">
    <location>
        <begin position="95"/>
        <end position="96"/>
    </location>
    <ligand>
        <name>ATP</name>
        <dbReference type="ChEBI" id="CHEBI:30616"/>
    </ligand>
</feature>
<dbReference type="GO" id="GO:0046872">
    <property type="term" value="F:metal ion binding"/>
    <property type="evidence" value="ECO:0007669"/>
    <property type="project" value="UniProtKB-KW"/>
</dbReference>
<keyword evidence="9 24" id="KW-0812">Transmembrane</keyword>
<feature type="active site" description="Proton acceptor" evidence="20">
    <location>
        <position position="70"/>
    </location>
</feature>
<evidence type="ECO:0000256" key="4">
    <source>
        <dbReference type="ARBA" id="ARBA00017575"/>
    </source>
</evidence>
<evidence type="ECO:0000256" key="17">
    <source>
        <dbReference type="ARBA" id="ARBA00023136"/>
    </source>
</evidence>
<dbReference type="Pfam" id="PF01219">
    <property type="entry name" value="DAGK_prokar"/>
    <property type="match status" value="1"/>
</dbReference>
<keyword evidence="12 24" id="KW-0418">Kinase</keyword>
<dbReference type="InterPro" id="IPR033718">
    <property type="entry name" value="DAGK_prok"/>
</dbReference>
<dbReference type="PANTHER" id="PTHR34299:SF1">
    <property type="entry name" value="DIACYLGLYCEROL KINASE"/>
    <property type="match status" value="1"/>
</dbReference>
<feature type="transmembrane region" description="Helical" evidence="24">
    <location>
        <begin position="97"/>
        <end position="116"/>
    </location>
</feature>
<evidence type="ECO:0000256" key="13">
    <source>
        <dbReference type="ARBA" id="ARBA00022840"/>
    </source>
</evidence>
<comment type="catalytic activity">
    <reaction evidence="24">
        <text>a 1,2-diacyl-sn-glycerol + ATP = a 1,2-diacyl-sn-glycero-3-phosphate + ADP + H(+)</text>
        <dbReference type="Rhea" id="RHEA:10272"/>
        <dbReference type="ChEBI" id="CHEBI:15378"/>
        <dbReference type="ChEBI" id="CHEBI:17815"/>
        <dbReference type="ChEBI" id="CHEBI:30616"/>
        <dbReference type="ChEBI" id="CHEBI:58608"/>
        <dbReference type="ChEBI" id="CHEBI:456216"/>
        <dbReference type="EC" id="2.7.1.107"/>
    </reaction>
</comment>
<accession>Q1YWQ5</accession>
<proteinExistence type="inferred from homology"/>
<dbReference type="RefSeq" id="WP_006232319.1">
    <property type="nucleotide sequence ID" value="NZ_CH724135.1"/>
</dbReference>
<keyword evidence="18" id="KW-0594">Phospholipid biosynthesis</keyword>
<keyword evidence="17 24" id="KW-0472">Membrane</keyword>
<dbReference type="GO" id="GO:0004143">
    <property type="term" value="F:ATP-dependent diacylglycerol kinase activity"/>
    <property type="evidence" value="ECO:0007669"/>
    <property type="project" value="UniProtKB-EC"/>
</dbReference>
<protein>
    <recommendedName>
        <fullName evidence="4 24">Diacylglycerol kinase</fullName>
        <ecNumber evidence="3 24">2.7.1.107</ecNumber>
    </recommendedName>
</protein>
<evidence type="ECO:0000256" key="14">
    <source>
        <dbReference type="ARBA" id="ARBA00022842"/>
    </source>
</evidence>
<evidence type="ECO:0000256" key="9">
    <source>
        <dbReference type="ARBA" id="ARBA00022692"/>
    </source>
</evidence>
<dbReference type="HOGENOM" id="CLU_112343_3_1_6"/>
<evidence type="ECO:0000256" key="22">
    <source>
        <dbReference type="PIRSR" id="PIRSR600829-3"/>
    </source>
</evidence>
<keyword evidence="7 24" id="KW-0997">Cell inner membrane</keyword>
<evidence type="ECO:0000256" key="7">
    <source>
        <dbReference type="ARBA" id="ARBA00022519"/>
    </source>
</evidence>
<dbReference type="InterPro" id="IPR000829">
    <property type="entry name" value="DAGK"/>
</dbReference>
<evidence type="ECO:0000256" key="8">
    <source>
        <dbReference type="ARBA" id="ARBA00022679"/>
    </source>
</evidence>
<evidence type="ECO:0000256" key="1">
    <source>
        <dbReference type="ARBA" id="ARBA00004429"/>
    </source>
</evidence>
<feature type="binding site" evidence="23">
    <location>
        <position position="29"/>
    </location>
    <ligand>
        <name>a divalent metal cation</name>
        <dbReference type="ChEBI" id="CHEBI:60240"/>
    </ligand>
</feature>
<feature type="binding site" evidence="21">
    <location>
        <position position="70"/>
    </location>
    <ligand>
        <name>substrate</name>
    </ligand>
</feature>
<reference evidence="25 26" key="1">
    <citation type="submission" date="2006-03" db="EMBL/GenBank/DDBJ databases">
        <authorList>
            <person name="Bartlett D.H."/>
            <person name="Valle G."/>
            <person name="Lauro F.M."/>
            <person name="Vezzi A."/>
            <person name="Simonato F."/>
            <person name="Eloe E."/>
            <person name="Vitulo N."/>
            <person name="Stratton T.K."/>
            <person name="D'angelo M."/>
            <person name="Ferriera S."/>
            <person name="Johnson J."/>
            <person name="Kravitz S."/>
            <person name="Beeson K."/>
            <person name="Sutton G."/>
            <person name="Rogers Y."/>
            <person name="Friedman R."/>
            <person name="Frazier M."/>
            <person name="Venter J.C."/>
        </authorList>
    </citation>
    <scope>NUCLEOTIDE SEQUENCE [LARGE SCALE GENOMIC DNA]</scope>
    <source>
        <strain evidence="25 26">3TCK</strain>
    </source>
</reference>
<dbReference type="GO" id="GO:0005886">
    <property type="term" value="C:plasma membrane"/>
    <property type="evidence" value="ECO:0007669"/>
    <property type="project" value="UniProtKB-SubCell"/>
</dbReference>
<evidence type="ECO:0000256" key="15">
    <source>
        <dbReference type="ARBA" id="ARBA00022989"/>
    </source>
</evidence>
<keyword evidence="13 22" id="KW-0067">ATP-binding</keyword>
<keyword evidence="14 23" id="KW-0460">Magnesium</keyword>
<evidence type="ECO:0000256" key="5">
    <source>
        <dbReference type="ARBA" id="ARBA00022475"/>
    </source>
</evidence>
<dbReference type="OrthoDB" id="9796011at2"/>
<dbReference type="AlphaFoldDB" id="Q1YWQ5"/>
<evidence type="ECO:0000313" key="26">
    <source>
        <dbReference type="Proteomes" id="UP000003789"/>
    </source>
</evidence>
<dbReference type="PROSITE" id="PS01069">
    <property type="entry name" value="DAGK_PROKAR"/>
    <property type="match status" value="1"/>
</dbReference>
<evidence type="ECO:0000256" key="19">
    <source>
        <dbReference type="ARBA" id="ARBA00023264"/>
    </source>
</evidence>
<feature type="binding site" evidence="22">
    <location>
        <position position="77"/>
    </location>
    <ligand>
        <name>ATP</name>
        <dbReference type="ChEBI" id="CHEBI:30616"/>
    </ligand>
</feature>
<evidence type="ECO:0000256" key="3">
    <source>
        <dbReference type="ARBA" id="ARBA00012133"/>
    </source>
</evidence>
<comment type="cofactor">
    <cofactor evidence="23">
        <name>Mg(2+)</name>
        <dbReference type="ChEBI" id="CHEBI:18420"/>
    </cofactor>
    <text evidence="23">Mn(2+), Zn(2+), Cd(2+) and Co(2+) support activity to lesser extents.</text>
</comment>
<feature type="binding site" evidence="21">
    <location>
        <begin position="31"/>
        <end position="35"/>
    </location>
    <ligand>
        <name>substrate</name>
    </ligand>
</feature>
<dbReference type="Proteomes" id="UP000003789">
    <property type="component" value="Unassembled WGS sequence"/>
</dbReference>
<feature type="binding site" evidence="21">
    <location>
        <position position="56"/>
    </location>
    <ligand>
        <name>substrate</name>
    </ligand>
</feature>
<comment type="caution">
    <text evidence="25">The sequence shown here is derived from an EMBL/GenBank/DDBJ whole genome shotgun (WGS) entry which is preliminary data.</text>
</comment>
<gene>
    <name evidence="25" type="ORF">P3TCK_22058</name>
</gene>
<keyword evidence="5" id="KW-1003">Cell membrane</keyword>
<keyword evidence="8 24" id="KW-0808">Transferase</keyword>
<evidence type="ECO:0000256" key="20">
    <source>
        <dbReference type="PIRSR" id="PIRSR600829-1"/>
    </source>
</evidence>
<name>Q1YWQ5_9GAMM</name>
<comment type="subcellular location">
    <subcellularLocation>
        <location evidence="1 24">Cell inner membrane</location>
        <topology evidence="1 24">Multi-pass membrane protein</topology>
    </subcellularLocation>
</comment>
<evidence type="ECO:0000256" key="16">
    <source>
        <dbReference type="ARBA" id="ARBA00023098"/>
    </source>
</evidence>
<feature type="binding site" evidence="22">
    <location>
        <position position="10"/>
    </location>
    <ligand>
        <name>ATP</name>
        <dbReference type="ChEBI" id="CHEBI:30616"/>
    </ligand>
</feature>
<evidence type="ECO:0000256" key="18">
    <source>
        <dbReference type="ARBA" id="ARBA00023209"/>
    </source>
</evidence>